<evidence type="ECO:0000313" key="1">
    <source>
        <dbReference type="EMBL" id="RDX87046.1"/>
    </source>
</evidence>
<accession>A0A371G943</accession>
<dbReference type="EMBL" id="QJKJ01006351">
    <property type="protein sequence ID" value="RDX87046.1"/>
    <property type="molecule type" value="Genomic_DNA"/>
</dbReference>
<reference evidence="1" key="1">
    <citation type="submission" date="2018-05" db="EMBL/GenBank/DDBJ databases">
        <title>Draft genome of Mucuna pruriens seed.</title>
        <authorList>
            <person name="Nnadi N.E."/>
            <person name="Vos R."/>
            <person name="Hasami M.H."/>
            <person name="Devisetty U.K."/>
            <person name="Aguiy J.C."/>
        </authorList>
    </citation>
    <scope>NUCLEOTIDE SEQUENCE [LARGE SCALE GENOMIC DNA]</scope>
    <source>
        <strain evidence="1">JCA_2017</strain>
    </source>
</reference>
<gene>
    <name evidence="1" type="ORF">CR513_31543</name>
</gene>
<dbReference type="Pfam" id="PF08284">
    <property type="entry name" value="RVP_2"/>
    <property type="match status" value="1"/>
</dbReference>
<dbReference type="Proteomes" id="UP000257109">
    <property type="component" value="Unassembled WGS sequence"/>
</dbReference>
<feature type="non-terminal residue" evidence="1">
    <location>
        <position position="1"/>
    </location>
</feature>
<organism evidence="1 2">
    <name type="scientific">Mucuna pruriens</name>
    <name type="common">Velvet bean</name>
    <name type="synonym">Dolichos pruriens</name>
    <dbReference type="NCBI Taxonomy" id="157652"/>
    <lineage>
        <taxon>Eukaryota</taxon>
        <taxon>Viridiplantae</taxon>
        <taxon>Streptophyta</taxon>
        <taxon>Embryophyta</taxon>
        <taxon>Tracheophyta</taxon>
        <taxon>Spermatophyta</taxon>
        <taxon>Magnoliopsida</taxon>
        <taxon>eudicotyledons</taxon>
        <taxon>Gunneridae</taxon>
        <taxon>Pentapetalae</taxon>
        <taxon>rosids</taxon>
        <taxon>fabids</taxon>
        <taxon>Fabales</taxon>
        <taxon>Fabaceae</taxon>
        <taxon>Papilionoideae</taxon>
        <taxon>50 kb inversion clade</taxon>
        <taxon>NPAAA clade</taxon>
        <taxon>indigoferoid/millettioid clade</taxon>
        <taxon>Phaseoleae</taxon>
        <taxon>Mucuna</taxon>
    </lineage>
</organism>
<keyword evidence="2" id="KW-1185">Reference proteome</keyword>
<dbReference type="InterPro" id="IPR021109">
    <property type="entry name" value="Peptidase_aspartic_dom_sf"/>
</dbReference>
<name>A0A371G943_MUCPR</name>
<dbReference type="CDD" id="cd00303">
    <property type="entry name" value="retropepsin_like"/>
    <property type="match status" value="1"/>
</dbReference>
<comment type="caution">
    <text evidence="1">The sequence shown here is derived from an EMBL/GenBank/DDBJ whole genome shotgun (WGS) entry which is preliminary data.</text>
</comment>
<dbReference type="AlphaFoldDB" id="A0A371G943"/>
<sequence length="368" mass="41549">MAMHWTCEGGLDVGNGDFVYPQVVTALDPVVIRTREVGVCVGGGYKVMTRGKCSYVGIQLGDIEITIEAYILDLVDLDMILGVAWLKDLGKVVMGWKEMTMNFLLKGNLEQLKRLIDGGTYVKKSILTSRDNGEDSNTRKQYLGQWKRLAKVDATGEDELLLDDQFPSPNLEDKVAPLAIGSDRASDTKTEVGLVIGTNPRFGSTKKSNHVGSKAQNSYHWYHVNALPSIVTMATWSFSESDTLFNSKYRVVLKMTETTPRMLENILFIDDDIWEMLPKEMKTKRVIRRKKFTSRLGIREPSPSQPILFQNLTNCYFPPILLFIISYTSFSFRPQLNIINGPRLNNINELPPTKGSCNWRPMSNTYLS</sequence>
<evidence type="ECO:0000313" key="2">
    <source>
        <dbReference type="Proteomes" id="UP000257109"/>
    </source>
</evidence>
<proteinExistence type="predicted"/>
<dbReference type="Gene3D" id="2.40.70.10">
    <property type="entry name" value="Acid Proteases"/>
    <property type="match status" value="1"/>
</dbReference>
<protein>
    <submittedName>
        <fullName evidence="1">Uncharacterized protein</fullName>
    </submittedName>
</protein>